<evidence type="ECO:0000256" key="1">
    <source>
        <dbReference type="SAM" id="MobiDB-lite"/>
    </source>
</evidence>
<dbReference type="WBParaSite" id="GPUH_0002131501-mRNA-1">
    <property type="protein sequence ID" value="GPUH_0002131501-mRNA-1"/>
    <property type="gene ID" value="GPUH_0002131501"/>
</dbReference>
<keyword evidence="3" id="KW-1185">Reference proteome</keyword>
<name>A0A183EJZ9_9BILA</name>
<proteinExistence type="predicted"/>
<evidence type="ECO:0000313" key="2">
    <source>
        <dbReference type="EMBL" id="VDN37931.1"/>
    </source>
</evidence>
<feature type="region of interest" description="Disordered" evidence="1">
    <location>
        <begin position="130"/>
        <end position="154"/>
    </location>
</feature>
<evidence type="ECO:0000313" key="3">
    <source>
        <dbReference type="Proteomes" id="UP000271098"/>
    </source>
</evidence>
<sequence length="154" mass="17247">MSDIERRGTEDVAKMWWCRQLAERTVRNVEEEARPLMICRMCGRAAFDERRGRRSSIHRRLLPARTSASRELVPDASASSRKRPSDRREIALPAAASSSKPSLSDDDDDDDSYSDSGQVTVPVVVIIADRNRDIDGGTSSTRRSVESILGLEDR</sequence>
<feature type="compositionally biased region" description="Basic residues" evidence="1">
    <location>
        <begin position="52"/>
        <end position="62"/>
    </location>
</feature>
<evidence type="ECO:0000313" key="4">
    <source>
        <dbReference type="WBParaSite" id="GPUH_0002131501-mRNA-1"/>
    </source>
</evidence>
<gene>
    <name evidence="2" type="ORF">GPUH_LOCUS21290</name>
</gene>
<feature type="region of interest" description="Disordered" evidence="1">
    <location>
        <begin position="50"/>
        <end position="117"/>
    </location>
</feature>
<reference evidence="2 3" key="2">
    <citation type="submission" date="2018-11" db="EMBL/GenBank/DDBJ databases">
        <authorList>
            <consortium name="Pathogen Informatics"/>
        </authorList>
    </citation>
    <scope>NUCLEOTIDE SEQUENCE [LARGE SCALE GENOMIC DNA]</scope>
</reference>
<dbReference type="AlphaFoldDB" id="A0A183EJZ9"/>
<feature type="compositionally biased region" description="Acidic residues" evidence="1">
    <location>
        <begin position="104"/>
        <end position="113"/>
    </location>
</feature>
<protein>
    <submittedName>
        <fullName evidence="2 4">Uncharacterized protein</fullName>
    </submittedName>
</protein>
<dbReference type="Proteomes" id="UP000271098">
    <property type="component" value="Unassembled WGS sequence"/>
</dbReference>
<organism evidence="4">
    <name type="scientific">Gongylonema pulchrum</name>
    <dbReference type="NCBI Taxonomy" id="637853"/>
    <lineage>
        <taxon>Eukaryota</taxon>
        <taxon>Metazoa</taxon>
        <taxon>Ecdysozoa</taxon>
        <taxon>Nematoda</taxon>
        <taxon>Chromadorea</taxon>
        <taxon>Rhabditida</taxon>
        <taxon>Spirurina</taxon>
        <taxon>Spiruromorpha</taxon>
        <taxon>Spiruroidea</taxon>
        <taxon>Gongylonematidae</taxon>
        <taxon>Gongylonema</taxon>
    </lineage>
</organism>
<dbReference type="EMBL" id="UYRT01092236">
    <property type="protein sequence ID" value="VDN37931.1"/>
    <property type="molecule type" value="Genomic_DNA"/>
</dbReference>
<accession>A0A183EJZ9</accession>
<reference evidence="4" key="1">
    <citation type="submission" date="2016-06" db="UniProtKB">
        <authorList>
            <consortium name="WormBaseParasite"/>
        </authorList>
    </citation>
    <scope>IDENTIFICATION</scope>
</reference>